<dbReference type="AlphaFoldDB" id="A0A0L0ERQ4"/>
<dbReference type="EMBL" id="LFZX01000089">
    <property type="protein sequence ID" value="KNC67162.1"/>
    <property type="molecule type" value="Genomic_DNA"/>
</dbReference>
<comment type="caution">
    <text evidence="2">The sequence shown here is derived from an EMBL/GenBank/DDBJ whole genome shotgun (WGS) entry which is preliminary data.</text>
</comment>
<sequence length="698" mass="78690">MFKYSKIAMGLAACFALSGCLEVEDNNNNDELVNKLEQQNQILQNQLDENKKQAEAELEKEQLLEAPFTIIGGIKGAVDGVVLSDVQITPYFDGEWKEPIAVAEDGSFSIPKVPQYTPVLIKVSSPSNAIVTKLFTHQTNSSGGRTEAISNIFDSLVVSRPHTVKFDVLNRENFEKITELSFKAVPELDGSYSGMARHTYRHLLEQNNTAATYNEENGNYELVVAEGVPFALEVDLDVDNDGLNDYQISTERDSYYYSTSSNSLEFHNFNPVKTPTLYATVNELNEYDLAVRFINQDGTEFTPENVFAVNNDFGQSELVFDQQHGYYKLAAKYYGDLNIISGEFVADDIVYSANSINIERESAKSYSFTNLSHSGDEYRLHNAELDGNTLAITIPVKQKIDAPYLQVELVQSTSSSVAETQEMSYYFSSPVALQDDSLQLYKKNVLTVVKGNASTEDSVQPGTTYISQQDQVVALTKELSFNDTKLSAKPESALEPGYEYKYQLQQVARKSNGQPSYIHHDANFTIPAEVPEFDKSQFKADNFNYRHKAYLVKERNTAGIRGGNNSSDDTRSVCVVAPANVYLQKVEMVAVTVNDFKVSVSEMSYGYQHEYFFAAADNEQVYNDTYRPIVKSSAQPDGYYNYTCFNYVYHRDMGYWGDYIKFEDDKLSFENSIDVKITYRLEGSDEEKTTDRMTLKID</sequence>
<evidence type="ECO:0008006" key="4">
    <source>
        <dbReference type="Google" id="ProtNLM"/>
    </source>
</evidence>
<keyword evidence="1" id="KW-0175">Coiled coil</keyword>
<dbReference type="PATRIC" id="fig|43658.6.peg.6137"/>
<evidence type="ECO:0000256" key="1">
    <source>
        <dbReference type="SAM" id="Coils"/>
    </source>
</evidence>
<name>A0A0L0ERQ4_9GAMM</name>
<accession>A0A0L0ERQ4</accession>
<dbReference type="Proteomes" id="UP000036850">
    <property type="component" value="Unassembled WGS sequence"/>
</dbReference>
<evidence type="ECO:0000313" key="3">
    <source>
        <dbReference type="Proteomes" id="UP000036850"/>
    </source>
</evidence>
<feature type="coiled-coil region" evidence="1">
    <location>
        <begin position="26"/>
        <end position="64"/>
    </location>
</feature>
<evidence type="ECO:0000313" key="2">
    <source>
        <dbReference type="EMBL" id="KNC67162.1"/>
    </source>
</evidence>
<dbReference type="OrthoDB" id="6329128at2"/>
<protein>
    <recommendedName>
        <fullName evidence="4">Lipoprotein</fullName>
    </recommendedName>
</protein>
<proteinExistence type="predicted"/>
<gene>
    <name evidence="2" type="ORF">AC626_12500</name>
</gene>
<organism evidence="2 3">
    <name type="scientific">Pseudoalteromonas rubra</name>
    <dbReference type="NCBI Taxonomy" id="43658"/>
    <lineage>
        <taxon>Bacteria</taxon>
        <taxon>Pseudomonadati</taxon>
        <taxon>Pseudomonadota</taxon>
        <taxon>Gammaproteobacteria</taxon>
        <taxon>Alteromonadales</taxon>
        <taxon>Pseudoalteromonadaceae</taxon>
        <taxon>Pseudoalteromonas</taxon>
    </lineage>
</organism>
<reference evidence="3" key="1">
    <citation type="submission" date="2015-07" db="EMBL/GenBank/DDBJ databases">
        <title>Draft genome sequence of a Pseudoalteromonas rubra strain, OCN096, isolated from Kaneohe Bay, Oahu, Hawaii.</title>
        <authorList>
            <person name="Beurmann S."/>
            <person name="Ushijima B."/>
            <person name="Belcaid M."/>
            <person name="Callahan S.M."/>
            <person name="Aeby G.S."/>
        </authorList>
    </citation>
    <scope>NUCLEOTIDE SEQUENCE [LARGE SCALE GENOMIC DNA]</scope>
    <source>
        <strain evidence="3">OCN096</strain>
    </source>
</reference>
<dbReference type="PROSITE" id="PS51257">
    <property type="entry name" value="PROKAR_LIPOPROTEIN"/>
    <property type="match status" value="1"/>
</dbReference>